<dbReference type="Proteomes" id="UP000234740">
    <property type="component" value="Unassembled WGS sequence"/>
</dbReference>
<evidence type="ECO:0000313" key="14">
    <source>
        <dbReference type="Proteomes" id="UP000234740"/>
    </source>
</evidence>
<evidence type="ECO:0000313" key="10">
    <source>
        <dbReference type="EMBL" id="PKZ91524.1"/>
    </source>
</evidence>
<evidence type="ECO:0000256" key="7">
    <source>
        <dbReference type="SAM" id="Phobius"/>
    </source>
</evidence>
<evidence type="ECO:0000256" key="2">
    <source>
        <dbReference type="ARBA" id="ARBA00008488"/>
    </source>
</evidence>
<dbReference type="GO" id="GO:0016020">
    <property type="term" value="C:membrane"/>
    <property type="evidence" value="ECO:0007669"/>
    <property type="project" value="InterPro"/>
</dbReference>
<dbReference type="EMBL" id="CP021427">
    <property type="protein sequence ID" value="ART99005.1"/>
    <property type="molecule type" value="Genomic_DNA"/>
</dbReference>
<organism evidence="11 17">
    <name type="scientific">Lactobacillus gasseri</name>
    <dbReference type="NCBI Taxonomy" id="1596"/>
    <lineage>
        <taxon>Bacteria</taxon>
        <taxon>Bacillati</taxon>
        <taxon>Bacillota</taxon>
        <taxon>Bacilli</taxon>
        <taxon>Lactobacillales</taxon>
        <taxon>Lactobacillaceae</taxon>
        <taxon>Lactobacillus</taxon>
    </lineage>
</organism>
<dbReference type="Proteomes" id="UP000663932">
    <property type="component" value="Chromosome"/>
</dbReference>
<evidence type="ECO:0000313" key="13">
    <source>
        <dbReference type="Proteomes" id="UP000195798"/>
    </source>
</evidence>
<evidence type="ECO:0000313" key="11">
    <source>
        <dbReference type="EMBL" id="QTD66726.1"/>
    </source>
</evidence>
<dbReference type="OrthoDB" id="9813689at2"/>
<sequence>MSFKQLWQEPKNRSKTYNILNNIFSAITHGIGFCLAVAGLVILIVKAAHTGSAVRVTAFTLYGSSLIILYLFSTLYHSLIFTRARRVFQIFDHSSIFILITGTYTPYTLVAIGGAKGWVMFSIILALAIFGILFYIFNQGKHVVLDTILYVLMGWIVIIASSTLYPVLGPTGFWLLVWGGIAYTVGAILFSMRGVPYIHVIWHMFVLLGSILMYFSILFYV</sequence>
<feature type="binding site" evidence="6">
    <location>
        <position position="199"/>
    </location>
    <ligand>
        <name>Zn(2+)</name>
        <dbReference type="ChEBI" id="CHEBI:29105"/>
    </ligand>
</feature>
<reference evidence="10 14" key="2">
    <citation type="submission" date="2017-12" db="EMBL/GenBank/DDBJ databases">
        <title>Phylogenetic diversity of female urinary microbiome.</title>
        <authorList>
            <person name="Thomas-White K."/>
            <person name="Wolfe A.J."/>
        </authorList>
    </citation>
    <scope>NUCLEOTIDE SEQUENCE [LARGE SCALE GENOMIC DNA]</scope>
    <source>
        <strain evidence="10 14">UMB0099</strain>
    </source>
</reference>
<dbReference type="Proteomes" id="UP000316012">
    <property type="component" value="Unassembled WGS sequence"/>
</dbReference>
<dbReference type="InterPro" id="IPR004254">
    <property type="entry name" value="AdipoR/HlyIII-related"/>
</dbReference>
<dbReference type="PANTHER" id="PTHR20855:SF129">
    <property type="entry name" value="HEMOLYSIN-3 HOMOLOG"/>
    <property type="match status" value="1"/>
</dbReference>
<protein>
    <submittedName>
        <fullName evidence="8 11">Hemolysin III</fullName>
    </submittedName>
</protein>
<keyword evidence="6" id="KW-0862">Zinc</keyword>
<evidence type="ECO:0000313" key="12">
    <source>
        <dbReference type="EMBL" id="TQW15267.1"/>
    </source>
</evidence>
<feature type="transmembrane region" description="Helical" evidence="7">
    <location>
        <begin position="94"/>
        <end position="112"/>
    </location>
</feature>
<dbReference type="STRING" id="324831.LGAS_0909"/>
<evidence type="ECO:0000313" key="9">
    <source>
        <dbReference type="EMBL" id="GBA95078.1"/>
    </source>
</evidence>
<keyword evidence="5 7" id="KW-0472">Membrane</keyword>
<evidence type="ECO:0000313" key="17">
    <source>
        <dbReference type="Proteomes" id="UP000663932"/>
    </source>
</evidence>
<feature type="transmembrane region" description="Helical" evidence="7">
    <location>
        <begin position="173"/>
        <end position="190"/>
    </location>
</feature>
<keyword evidence="4 7" id="KW-1133">Transmembrane helix</keyword>
<feature type="transmembrane region" description="Helical" evidence="7">
    <location>
        <begin position="197"/>
        <end position="220"/>
    </location>
</feature>
<dbReference type="EMBL" id="SRMD01000078">
    <property type="protein sequence ID" value="TQW15267.1"/>
    <property type="molecule type" value="Genomic_DNA"/>
</dbReference>
<evidence type="ECO:0000313" key="16">
    <source>
        <dbReference type="Proteomes" id="UP000316012"/>
    </source>
</evidence>
<accession>A0A133PB74</accession>
<evidence type="ECO:0000313" key="15">
    <source>
        <dbReference type="Proteomes" id="UP000250668"/>
    </source>
</evidence>
<dbReference type="EMBL" id="CP071801">
    <property type="protein sequence ID" value="QTD66726.1"/>
    <property type="molecule type" value="Genomic_DNA"/>
</dbReference>
<dbReference type="InterPro" id="IPR005744">
    <property type="entry name" value="Hy-lIII"/>
</dbReference>
<evidence type="ECO:0000256" key="5">
    <source>
        <dbReference type="ARBA" id="ARBA00023136"/>
    </source>
</evidence>
<evidence type="ECO:0000256" key="1">
    <source>
        <dbReference type="ARBA" id="ARBA00004127"/>
    </source>
</evidence>
<dbReference type="Proteomes" id="UP000250668">
    <property type="component" value="Unassembled WGS sequence"/>
</dbReference>
<reference evidence="11" key="5">
    <citation type="submission" date="2021-03" db="EMBL/GenBank/DDBJ databases">
        <title>Whole genome sequence of Lactobacillus gasseri HL75.</title>
        <authorList>
            <person name="Kim J.-M."/>
            <person name="Chung S.H."/>
            <person name="Kim J.-S."/>
        </authorList>
    </citation>
    <scope>NUCLEOTIDE SEQUENCE</scope>
    <source>
        <strain evidence="11">HL75</strain>
    </source>
</reference>
<dbReference type="PANTHER" id="PTHR20855">
    <property type="entry name" value="ADIPOR/PROGESTIN RECEPTOR-RELATED"/>
    <property type="match status" value="1"/>
</dbReference>
<dbReference type="RefSeq" id="WP_003651163.1">
    <property type="nucleotide sequence ID" value="NZ_BEXJ01000001.1"/>
</dbReference>
<dbReference type="GO" id="GO:0012505">
    <property type="term" value="C:endomembrane system"/>
    <property type="evidence" value="ECO:0007669"/>
    <property type="project" value="UniProtKB-SubCell"/>
</dbReference>
<proteinExistence type="inferred from homology"/>
<evidence type="ECO:0000256" key="3">
    <source>
        <dbReference type="ARBA" id="ARBA00022692"/>
    </source>
</evidence>
<dbReference type="eggNOG" id="COG1272">
    <property type="taxonomic scope" value="Bacteria"/>
</dbReference>
<feature type="transmembrane region" description="Helical" evidence="7">
    <location>
        <begin position="149"/>
        <end position="167"/>
    </location>
</feature>
<dbReference type="GO" id="GO:0046872">
    <property type="term" value="F:metal ion binding"/>
    <property type="evidence" value="ECO:0007669"/>
    <property type="project" value="UniProtKB-KW"/>
</dbReference>
<gene>
    <name evidence="8" type="ORF">CCE30_08915</name>
    <name evidence="10" type="ORF">CYJ86_03365</name>
    <name evidence="12" type="ORF">FIPPAONL_01009</name>
    <name evidence="11" type="ORF">J3E67_001091</name>
    <name evidence="9" type="ORF">LJCM1025_03430</name>
</gene>
<keyword evidence="6" id="KW-0479">Metal-binding</keyword>
<dbReference type="EMBL" id="BEXJ01000001">
    <property type="protein sequence ID" value="GBA95078.1"/>
    <property type="molecule type" value="Genomic_DNA"/>
</dbReference>
<evidence type="ECO:0000256" key="4">
    <source>
        <dbReference type="ARBA" id="ARBA00022989"/>
    </source>
</evidence>
<feature type="binding site" evidence="6">
    <location>
        <position position="77"/>
    </location>
    <ligand>
        <name>Zn(2+)</name>
        <dbReference type="ChEBI" id="CHEBI:29105"/>
    </ligand>
</feature>
<feature type="transmembrane region" description="Helical" evidence="7">
    <location>
        <begin position="20"/>
        <end position="47"/>
    </location>
</feature>
<evidence type="ECO:0000313" key="8">
    <source>
        <dbReference type="EMBL" id="ART99005.1"/>
    </source>
</evidence>
<dbReference type="NCBIfam" id="TIGR01065">
    <property type="entry name" value="hlyIII"/>
    <property type="match status" value="1"/>
</dbReference>
<comment type="subcellular location">
    <subcellularLocation>
        <location evidence="1">Endomembrane system</location>
        <topology evidence="1">Multi-pass membrane protein</topology>
    </subcellularLocation>
</comment>
<feature type="transmembrane region" description="Helical" evidence="7">
    <location>
        <begin position="118"/>
        <end position="137"/>
    </location>
</feature>
<reference evidence="9 15" key="3">
    <citation type="journal article" date="2018" name="Int. J. Syst. Evol. Microbiol.">
        <title>Lactobacillus paragasseri sp. nov., a sister taxon of Lactobacillus gasseri, based on whole-genome sequence analyses.</title>
        <authorList>
            <person name="Tanizawa Y."/>
            <person name="Tada I."/>
            <person name="Kobayashi H."/>
            <person name="Endo A."/>
            <person name="Maeno S."/>
            <person name="Toyoda A."/>
            <person name="Arita M."/>
            <person name="Nakamura Y."/>
            <person name="Sakamoto M."/>
            <person name="Ohkuma M."/>
            <person name="Tohno M."/>
        </authorList>
    </citation>
    <scope>NUCLEOTIDE SEQUENCE [LARGE SCALE GENOMIC DNA]</scope>
    <source>
        <strain evidence="9 15">JCM 1025</strain>
    </source>
</reference>
<evidence type="ECO:0000256" key="6">
    <source>
        <dbReference type="PIRSR" id="PIRSR604254-1"/>
    </source>
</evidence>
<reference evidence="12 16" key="4">
    <citation type="submission" date="2019-04" db="EMBL/GenBank/DDBJ databases">
        <title>Lactobacillus gasseri 7171 assembly.</title>
        <authorList>
            <person name="Joris B.R."/>
            <person name="Giguere D."/>
        </authorList>
    </citation>
    <scope>NUCLEOTIDE SEQUENCE [LARGE SCALE GENOMIC DNA]</scope>
    <source>
        <strain evidence="12 16">7171</strain>
    </source>
</reference>
<dbReference type="GO" id="GO:0140911">
    <property type="term" value="F:pore-forming activity"/>
    <property type="evidence" value="ECO:0007669"/>
    <property type="project" value="InterPro"/>
</dbReference>
<comment type="similarity">
    <text evidence="2">Belongs to the UPF0073 (Hly-III) family.</text>
</comment>
<keyword evidence="16" id="KW-1185">Reference proteome</keyword>
<keyword evidence="3 7" id="KW-0812">Transmembrane</keyword>
<dbReference type="EMBL" id="PKKC01000001">
    <property type="protein sequence ID" value="PKZ91524.1"/>
    <property type="molecule type" value="Genomic_DNA"/>
</dbReference>
<feature type="transmembrane region" description="Helical" evidence="7">
    <location>
        <begin position="59"/>
        <end position="82"/>
    </location>
</feature>
<dbReference type="Pfam" id="PF03006">
    <property type="entry name" value="HlyIII"/>
    <property type="match status" value="1"/>
</dbReference>
<dbReference type="GeneID" id="48925077"/>
<name>A0A133PB74_LACGS</name>
<feature type="binding site" evidence="6">
    <location>
        <position position="203"/>
    </location>
    <ligand>
        <name>Zn(2+)</name>
        <dbReference type="ChEBI" id="CHEBI:29105"/>
    </ligand>
</feature>
<reference evidence="8 13" key="1">
    <citation type="submission" date="2017-05" db="EMBL/GenBank/DDBJ databases">
        <authorList>
            <person name="Oh N.-S."/>
        </authorList>
    </citation>
    <scope>NUCLEOTIDE SEQUENCE [LARGE SCALE GENOMIC DNA]</scope>
    <source>
        <strain evidence="8 13">4M13</strain>
    </source>
</reference>
<dbReference type="AlphaFoldDB" id="A0A133PB74"/>
<dbReference type="Proteomes" id="UP000195798">
    <property type="component" value="Chromosome"/>
</dbReference>